<dbReference type="OrthoDB" id="4743193at2759"/>
<accession>A0A8H6X320</accession>
<proteinExistence type="predicted"/>
<dbReference type="Proteomes" id="UP000623467">
    <property type="component" value="Unassembled WGS sequence"/>
</dbReference>
<protein>
    <recommendedName>
        <fullName evidence="1">DUF6589 domain-containing protein</fullName>
    </recommendedName>
</protein>
<dbReference type="Pfam" id="PF20231">
    <property type="entry name" value="DUF6589"/>
    <property type="match status" value="1"/>
</dbReference>
<sequence>MAAVSATQLSHLLEAFMNQDISIPSFLVSLLAHSSFACHPAVEDLLHHTGDILAAFLAHPNSSNSVLHWANSIIKSEYARDIRDLVDKENGWHFVPTRASMEKLELFEIETMARDMKAMAPQLWDLIGLLLCADKQATNVADDHMDVDPADDLPDDSNSMAEKLAERHEALLLIKKVVIISMLMQSTNQQSNMLQSVIGIFLHASNTPSKVIETLARIGISISINSINNAVHSLSRQTYERLRSMGQTLLVSYAYDNFDINFPNLVPTVEKSTDTLTHMTSGGLIYLEHGVKEEDLKCSAELWRKNPLNPELDHAPTTHTIHDLEELHPEVDHSSGLTRRERFNAWKFLSDLIMYGPDFFQQFRAVLGKPEMIEQIPVVKMQWAPAKSMDIKQSTVAGNLQVIPNLLEQGGVGDPLQESSSIWENDARSMIPYVILFHGDLGTGERLMSLLQRRSIEHSPWHRYQYVIYVMGLFHLKMACTDAIYRIFIEPKGGREDVNSLMRLVALNRPKETLKIASDPGFRRMHEVIMHTGAALRLDAWRIEALRCNPAWKSLDDFAASKPTFAALVKMSQYLASHYVAA</sequence>
<dbReference type="EMBL" id="JACAZH010000057">
    <property type="protein sequence ID" value="KAF7333245.1"/>
    <property type="molecule type" value="Genomic_DNA"/>
</dbReference>
<evidence type="ECO:0000313" key="3">
    <source>
        <dbReference type="Proteomes" id="UP000623467"/>
    </source>
</evidence>
<keyword evidence="3" id="KW-1185">Reference proteome</keyword>
<dbReference type="InterPro" id="IPR046496">
    <property type="entry name" value="DUF6589"/>
</dbReference>
<gene>
    <name evidence="2" type="ORF">MSAN_02426600</name>
</gene>
<feature type="domain" description="DUF6589" evidence="1">
    <location>
        <begin position="323"/>
        <end position="580"/>
    </location>
</feature>
<evidence type="ECO:0000259" key="1">
    <source>
        <dbReference type="Pfam" id="PF20231"/>
    </source>
</evidence>
<dbReference type="AlphaFoldDB" id="A0A8H6X320"/>
<name>A0A8H6X320_9AGAR</name>
<reference evidence="2" key="1">
    <citation type="submission" date="2020-05" db="EMBL/GenBank/DDBJ databases">
        <title>Mycena genomes resolve the evolution of fungal bioluminescence.</title>
        <authorList>
            <person name="Tsai I.J."/>
        </authorList>
    </citation>
    <scope>NUCLEOTIDE SEQUENCE</scope>
    <source>
        <strain evidence="2">160909Yilan</strain>
    </source>
</reference>
<evidence type="ECO:0000313" key="2">
    <source>
        <dbReference type="EMBL" id="KAF7333245.1"/>
    </source>
</evidence>
<comment type="caution">
    <text evidence="2">The sequence shown here is derived from an EMBL/GenBank/DDBJ whole genome shotgun (WGS) entry which is preliminary data.</text>
</comment>
<organism evidence="2 3">
    <name type="scientific">Mycena sanguinolenta</name>
    <dbReference type="NCBI Taxonomy" id="230812"/>
    <lineage>
        <taxon>Eukaryota</taxon>
        <taxon>Fungi</taxon>
        <taxon>Dikarya</taxon>
        <taxon>Basidiomycota</taxon>
        <taxon>Agaricomycotina</taxon>
        <taxon>Agaricomycetes</taxon>
        <taxon>Agaricomycetidae</taxon>
        <taxon>Agaricales</taxon>
        <taxon>Marasmiineae</taxon>
        <taxon>Mycenaceae</taxon>
        <taxon>Mycena</taxon>
    </lineage>
</organism>